<evidence type="ECO:0000313" key="6">
    <source>
        <dbReference type="Proteomes" id="UP000218244"/>
    </source>
</evidence>
<organism evidence="5 6">
    <name type="scientific">Corynebacterium suranareeae</name>
    <dbReference type="NCBI Taxonomy" id="2506452"/>
    <lineage>
        <taxon>Bacteria</taxon>
        <taxon>Bacillati</taxon>
        <taxon>Actinomycetota</taxon>
        <taxon>Actinomycetes</taxon>
        <taxon>Mycobacteriales</taxon>
        <taxon>Corynebacteriaceae</taxon>
        <taxon>Corynebacterium</taxon>
    </lineage>
</organism>
<gene>
    <name evidence="5" type="ORF">N24_2490</name>
</gene>
<dbReference type="PANTHER" id="PTHR11895">
    <property type="entry name" value="TRANSAMIDASE"/>
    <property type="match status" value="1"/>
</dbReference>
<dbReference type="KEGG" id="csur:N24_2490"/>
<keyword evidence="6" id="KW-1185">Reference proteome</keyword>
<dbReference type="EC" id="3.5.1.4" evidence="3"/>
<dbReference type="Gene3D" id="3.90.1300.10">
    <property type="entry name" value="Amidase signature (AS) domain"/>
    <property type="match status" value="1"/>
</dbReference>
<dbReference type="PANTHER" id="PTHR11895:SF7">
    <property type="entry name" value="GLUTAMYL-TRNA(GLN) AMIDOTRANSFERASE SUBUNIT A, MITOCHONDRIAL"/>
    <property type="match status" value="1"/>
</dbReference>
<dbReference type="AlphaFoldDB" id="A0A169S239"/>
<evidence type="ECO:0000256" key="1">
    <source>
        <dbReference type="ARBA" id="ARBA00001311"/>
    </source>
</evidence>
<protein>
    <recommendedName>
        <fullName evidence="3">amidase</fullName>
        <ecNumber evidence="3">3.5.1.4</ecNumber>
    </recommendedName>
</protein>
<evidence type="ECO:0000259" key="4">
    <source>
        <dbReference type="Pfam" id="PF01425"/>
    </source>
</evidence>
<accession>A0A169S239</accession>
<feature type="domain" description="Amidase" evidence="4">
    <location>
        <begin position="26"/>
        <end position="412"/>
    </location>
</feature>
<dbReference type="InterPro" id="IPR023631">
    <property type="entry name" value="Amidase_dom"/>
</dbReference>
<dbReference type="InterPro" id="IPR000120">
    <property type="entry name" value="Amidase"/>
</dbReference>
<dbReference type="RefSeq" id="WP_096457701.1">
    <property type="nucleotide sequence ID" value="NZ_AP017369.1"/>
</dbReference>
<dbReference type="Pfam" id="PF01425">
    <property type="entry name" value="Amidase"/>
    <property type="match status" value="1"/>
</dbReference>
<dbReference type="SUPFAM" id="SSF75304">
    <property type="entry name" value="Amidase signature (AS) enzymes"/>
    <property type="match status" value="1"/>
</dbReference>
<reference evidence="5 6" key="1">
    <citation type="submission" date="2016-02" db="EMBL/GenBank/DDBJ databases">
        <title>Corynebacterium glutamicum N24 whole genome sequencing project.</title>
        <authorList>
            <person name="Matsutani M."/>
            <person name="Nangtapong N."/>
            <person name="Yakushi T."/>
            <person name="Matsushita K."/>
        </authorList>
    </citation>
    <scope>NUCLEOTIDE SEQUENCE [LARGE SCALE GENOMIC DNA]</scope>
    <source>
        <strain evidence="5 6">N24</strain>
    </source>
</reference>
<comment type="similarity">
    <text evidence="2">Belongs to the amidase family.</text>
</comment>
<evidence type="ECO:0000313" key="5">
    <source>
        <dbReference type="EMBL" id="BAU96752.1"/>
    </source>
</evidence>
<name>A0A169S239_9CORY</name>
<evidence type="ECO:0000256" key="2">
    <source>
        <dbReference type="ARBA" id="ARBA00009199"/>
    </source>
</evidence>
<dbReference type="InterPro" id="IPR036928">
    <property type="entry name" value="AS_sf"/>
</dbReference>
<dbReference type="GO" id="GO:0004040">
    <property type="term" value="F:amidase activity"/>
    <property type="evidence" value="ECO:0007669"/>
    <property type="project" value="UniProtKB-EC"/>
</dbReference>
<proteinExistence type="inferred from homology"/>
<sequence length="442" mass="48182">MVTTFRSRSISETVSDINAGETTVDELVLKSRHEIHRYEPRLKAWVELTEVSAELEAHSSVASNSPLQGVSLGVKDIIDVRGLPTRCGSITADTTIHDTDADCVRRLRELGAVVQGKTVTTEYGYFAPGPTTNPYSAEHTPGGSSSGSAAAVGAGTIQCALGTQTAGSLTRPASFCGVAGLVLTHGSTSLRGVHGMSESLDSLGLMARSVEDLDYIYRHFSRRVEEQSVDPKSLNIYIWDGSGLLNLDPAMSELLRAVKRILFERDIHLHRMNWDDHVRSLVDDHKVVMSYEAAHSLGALLKEKKKQLSPQLQQLLEEGDTVTEQSYNEALFRKEASYHAFSKLFNGNSVIIGPASHGQAPRFEDGTGSPELSRPWQLLGLPVVTVPGALTSTGLPLGIQLIGNKHNELTLLRLGNFLEPLLRELPSFSNTQTTSTLKEMKW</sequence>
<dbReference type="EMBL" id="AP017369">
    <property type="protein sequence ID" value="BAU96752.1"/>
    <property type="molecule type" value="Genomic_DNA"/>
</dbReference>
<dbReference type="Proteomes" id="UP000218244">
    <property type="component" value="Chromosome"/>
</dbReference>
<evidence type="ECO:0000256" key="3">
    <source>
        <dbReference type="ARBA" id="ARBA00012922"/>
    </source>
</evidence>
<comment type="catalytic activity">
    <reaction evidence="1">
        <text>a monocarboxylic acid amide + H2O = a monocarboxylate + NH4(+)</text>
        <dbReference type="Rhea" id="RHEA:12020"/>
        <dbReference type="ChEBI" id="CHEBI:15377"/>
        <dbReference type="ChEBI" id="CHEBI:28938"/>
        <dbReference type="ChEBI" id="CHEBI:35757"/>
        <dbReference type="ChEBI" id="CHEBI:83628"/>
        <dbReference type="EC" id="3.5.1.4"/>
    </reaction>
</comment>